<name>A0A1J5Q416_9ZZZZ</name>
<reference evidence="1" key="1">
    <citation type="submission" date="2016-10" db="EMBL/GenBank/DDBJ databases">
        <title>Sequence of Gallionella enrichment culture.</title>
        <authorList>
            <person name="Poehlein A."/>
            <person name="Muehling M."/>
            <person name="Daniel R."/>
        </authorList>
    </citation>
    <scope>NUCLEOTIDE SEQUENCE</scope>
</reference>
<protein>
    <submittedName>
        <fullName evidence="1">Uncharacterized protein</fullName>
    </submittedName>
</protein>
<sequence>MILGRYLVTTAVITEGFAERNVEIQRDRLIRALSAAAQFFGVVLRAEPRVHAVGGGVGGIAWAGNVETLKQFGPEVERLIHHNE</sequence>
<gene>
    <name evidence="1" type="ORF">GALL_477720</name>
</gene>
<accession>A0A1J5Q416</accession>
<dbReference type="AlphaFoldDB" id="A0A1J5Q416"/>
<organism evidence="1">
    <name type="scientific">mine drainage metagenome</name>
    <dbReference type="NCBI Taxonomy" id="410659"/>
    <lineage>
        <taxon>unclassified sequences</taxon>
        <taxon>metagenomes</taxon>
        <taxon>ecological metagenomes</taxon>
    </lineage>
</organism>
<evidence type="ECO:0000313" key="1">
    <source>
        <dbReference type="EMBL" id="OIQ70613.1"/>
    </source>
</evidence>
<proteinExistence type="predicted"/>
<dbReference type="EMBL" id="MLJW01004115">
    <property type="protein sequence ID" value="OIQ70613.1"/>
    <property type="molecule type" value="Genomic_DNA"/>
</dbReference>
<comment type="caution">
    <text evidence="1">The sequence shown here is derived from an EMBL/GenBank/DDBJ whole genome shotgun (WGS) entry which is preliminary data.</text>
</comment>